<dbReference type="Proteomes" id="UP000838763">
    <property type="component" value="Unassembled WGS sequence"/>
</dbReference>
<organism evidence="2 3">
    <name type="scientific">Parascedosporium putredinis</name>
    <dbReference type="NCBI Taxonomy" id="1442378"/>
    <lineage>
        <taxon>Eukaryota</taxon>
        <taxon>Fungi</taxon>
        <taxon>Dikarya</taxon>
        <taxon>Ascomycota</taxon>
        <taxon>Pezizomycotina</taxon>
        <taxon>Sordariomycetes</taxon>
        <taxon>Hypocreomycetidae</taxon>
        <taxon>Microascales</taxon>
        <taxon>Microascaceae</taxon>
        <taxon>Parascedosporium</taxon>
    </lineage>
</organism>
<protein>
    <submittedName>
        <fullName evidence="2">Uncharacterized protein</fullName>
    </submittedName>
</protein>
<comment type="caution">
    <text evidence="2">The sequence shown here is derived from an EMBL/GenBank/DDBJ whole genome shotgun (WGS) entry which is preliminary data.</text>
</comment>
<feature type="compositionally biased region" description="Basic and acidic residues" evidence="1">
    <location>
        <begin position="73"/>
        <end position="86"/>
    </location>
</feature>
<feature type="compositionally biased region" description="Polar residues" evidence="1">
    <location>
        <begin position="35"/>
        <end position="47"/>
    </location>
</feature>
<sequence>MLPWSFKSDLKGTDAMLTPNAAREAETQLRFPSPTGVQSSEVLSRNMSRLERSEEQPDGRKNTKSNPSTPKSRLKESYTHYTFRDI</sequence>
<dbReference type="EMBL" id="CALLCH030000018">
    <property type="protein sequence ID" value="CAI4218533.1"/>
    <property type="molecule type" value="Genomic_DNA"/>
</dbReference>
<name>A0A9P1MF86_9PEZI</name>
<accession>A0A9P1MF86</accession>
<evidence type="ECO:0000313" key="3">
    <source>
        <dbReference type="Proteomes" id="UP000838763"/>
    </source>
</evidence>
<dbReference type="AlphaFoldDB" id="A0A9P1MF86"/>
<keyword evidence="3" id="KW-1185">Reference proteome</keyword>
<feature type="region of interest" description="Disordered" evidence="1">
    <location>
        <begin position="1"/>
        <end position="86"/>
    </location>
</feature>
<feature type="compositionally biased region" description="Basic and acidic residues" evidence="1">
    <location>
        <begin position="48"/>
        <end position="61"/>
    </location>
</feature>
<evidence type="ECO:0000313" key="2">
    <source>
        <dbReference type="EMBL" id="CAI4218533.1"/>
    </source>
</evidence>
<reference evidence="2" key="1">
    <citation type="submission" date="2022-11" db="EMBL/GenBank/DDBJ databases">
        <authorList>
            <person name="Scott C."/>
            <person name="Bruce N."/>
        </authorList>
    </citation>
    <scope>NUCLEOTIDE SEQUENCE</scope>
</reference>
<proteinExistence type="predicted"/>
<gene>
    <name evidence="2" type="ORF">PPNO1_LOCUS8115</name>
</gene>
<evidence type="ECO:0000256" key="1">
    <source>
        <dbReference type="SAM" id="MobiDB-lite"/>
    </source>
</evidence>